<evidence type="ECO:0000259" key="1">
    <source>
        <dbReference type="Pfam" id="PF01738"/>
    </source>
</evidence>
<dbReference type="OMA" id="FAFFGEH"/>
<gene>
    <name evidence="2" type="ORF">ZOSMA_88G00590</name>
</gene>
<dbReference type="GO" id="GO:0016787">
    <property type="term" value="F:hydrolase activity"/>
    <property type="evidence" value="ECO:0007669"/>
    <property type="project" value="InterPro"/>
</dbReference>
<dbReference type="PANTHER" id="PTHR46623">
    <property type="entry name" value="CARBOXYMETHYLENEBUTENOLIDASE-RELATED"/>
    <property type="match status" value="1"/>
</dbReference>
<dbReference type="PANTHER" id="PTHR46623:SF6">
    <property type="entry name" value="ALPHA_BETA-HYDROLASES SUPERFAMILY PROTEIN"/>
    <property type="match status" value="1"/>
</dbReference>
<proteinExistence type="predicted"/>
<name>A0A0K9NMN8_ZOSMR</name>
<organism evidence="2 3">
    <name type="scientific">Zostera marina</name>
    <name type="common">Eelgrass</name>
    <dbReference type="NCBI Taxonomy" id="29655"/>
    <lineage>
        <taxon>Eukaryota</taxon>
        <taxon>Viridiplantae</taxon>
        <taxon>Streptophyta</taxon>
        <taxon>Embryophyta</taxon>
        <taxon>Tracheophyta</taxon>
        <taxon>Spermatophyta</taxon>
        <taxon>Magnoliopsida</taxon>
        <taxon>Liliopsida</taxon>
        <taxon>Zosteraceae</taxon>
        <taxon>Zostera</taxon>
    </lineage>
</organism>
<dbReference type="STRING" id="29655.A0A0K9NMN8"/>
<dbReference type="InterPro" id="IPR051049">
    <property type="entry name" value="Dienelactone_hydrolase-like"/>
</dbReference>
<comment type="caution">
    <text evidence="2">The sequence shown here is derived from an EMBL/GenBank/DDBJ whole genome shotgun (WGS) entry which is preliminary data.</text>
</comment>
<sequence length="272" mass="30020">MTVALLKIKQLAVTSYLSHRRLPFLRRYAMASASPASVFQKVQIHREDTVFDAYLAGKEKGPAIVVIQEWWGVDFEIKNHALAISNLDPTYKVLIPDLYRGRVGLDVAEAQHLMEGLNWQGAVKDIKASVDWLKANGSEKVGVTGFCMGGALSIASAALVPEVDAVVAFYGIPSPTLVDPSNAKAPIQAHFGELDDFVGFSDITAAKELEEKLKSSEVPSEVYVYPGCSHAFMNRSEEGAKRRKDMGMQDEDPEAVKLAWSRFTAWMKSYLH</sequence>
<feature type="domain" description="Dienelactone hydrolase" evidence="1">
    <location>
        <begin position="51"/>
        <end position="271"/>
    </location>
</feature>
<evidence type="ECO:0000313" key="3">
    <source>
        <dbReference type="Proteomes" id="UP000036987"/>
    </source>
</evidence>
<keyword evidence="3" id="KW-1185">Reference proteome</keyword>
<dbReference type="Gene3D" id="3.40.50.1820">
    <property type="entry name" value="alpha/beta hydrolase"/>
    <property type="match status" value="1"/>
</dbReference>
<protein>
    <submittedName>
        <fullName evidence="2">Putative Carboxymethylenebutenolidase</fullName>
    </submittedName>
</protein>
<dbReference type="SUPFAM" id="SSF53474">
    <property type="entry name" value="alpha/beta-Hydrolases"/>
    <property type="match status" value="1"/>
</dbReference>
<dbReference type="InterPro" id="IPR002925">
    <property type="entry name" value="Dienelactn_hydro"/>
</dbReference>
<dbReference type="EMBL" id="LFYR01002101">
    <property type="protein sequence ID" value="KMZ57240.1"/>
    <property type="molecule type" value="Genomic_DNA"/>
</dbReference>
<dbReference type="Proteomes" id="UP000036987">
    <property type="component" value="Unassembled WGS sequence"/>
</dbReference>
<dbReference type="Pfam" id="PF01738">
    <property type="entry name" value="DLH"/>
    <property type="match status" value="1"/>
</dbReference>
<dbReference type="InterPro" id="IPR029058">
    <property type="entry name" value="AB_hydrolase_fold"/>
</dbReference>
<dbReference type="OrthoDB" id="17560at2759"/>
<accession>A0A0K9NMN8</accession>
<dbReference type="AlphaFoldDB" id="A0A0K9NMN8"/>
<evidence type="ECO:0000313" key="2">
    <source>
        <dbReference type="EMBL" id="KMZ57240.1"/>
    </source>
</evidence>
<reference evidence="3" key="1">
    <citation type="journal article" date="2016" name="Nature">
        <title>The genome of the seagrass Zostera marina reveals angiosperm adaptation to the sea.</title>
        <authorList>
            <person name="Olsen J.L."/>
            <person name="Rouze P."/>
            <person name="Verhelst B."/>
            <person name="Lin Y.-C."/>
            <person name="Bayer T."/>
            <person name="Collen J."/>
            <person name="Dattolo E."/>
            <person name="De Paoli E."/>
            <person name="Dittami S."/>
            <person name="Maumus F."/>
            <person name="Michel G."/>
            <person name="Kersting A."/>
            <person name="Lauritano C."/>
            <person name="Lohaus R."/>
            <person name="Toepel M."/>
            <person name="Tonon T."/>
            <person name="Vanneste K."/>
            <person name="Amirebrahimi M."/>
            <person name="Brakel J."/>
            <person name="Bostroem C."/>
            <person name="Chovatia M."/>
            <person name="Grimwood J."/>
            <person name="Jenkins J.W."/>
            <person name="Jueterbock A."/>
            <person name="Mraz A."/>
            <person name="Stam W.T."/>
            <person name="Tice H."/>
            <person name="Bornberg-Bauer E."/>
            <person name="Green P.J."/>
            <person name="Pearson G.A."/>
            <person name="Procaccini G."/>
            <person name="Duarte C.M."/>
            <person name="Schmutz J."/>
            <person name="Reusch T.B.H."/>
            <person name="Van de Peer Y."/>
        </authorList>
    </citation>
    <scope>NUCLEOTIDE SEQUENCE [LARGE SCALE GENOMIC DNA]</scope>
    <source>
        <strain evidence="3">cv. Finnish</strain>
    </source>
</reference>